<reference evidence="3" key="1">
    <citation type="submission" date="2016-04" db="EMBL/GenBank/DDBJ databases">
        <authorList>
            <person name="Evans L.H."/>
            <person name="Alamgir A."/>
            <person name="Owens N."/>
            <person name="Weber N.D."/>
            <person name="Virtaneva K."/>
            <person name="Barbian K."/>
            <person name="Babar A."/>
            <person name="Rosenke K."/>
        </authorList>
    </citation>
    <scope>NUCLEOTIDE SEQUENCE</scope>
    <source>
        <strain evidence="3">86</strain>
    </source>
</reference>
<dbReference type="EMBL" id="FLUO01000001">
    <property type="protein sequence ID" value="SBV98131.1"/>
    <property type="molecule type" value="Genomic_DNA"/>
</dbReference>
<keyword evidence="3" id="KW-0675">Receptor</keyword>
<dbReference type="InterPro" id="IPR038404">
    <property type="entry name" value="TRAP_DctP_sf"/>
</dbReference>
<accession>A0A212JFD5</accession>
<dbReference type="InterPro" id="IPR018389">
    <property type="entry name" value="DctP_fam"/>
</dbReference>
<dbReference type="PANTHER" id="PTHR33376">
    <property type="match status" value="1"/>
</dbReference>
<organism evidence="3">
    <name type="scientific">uncultured Alphaproteobacteria bacterium</name>
    <dbReference type="NCBI Taxonomy" id="91750"/>
    <lineage>
        <taxon>Bacteria</taxon>
        <taxon>Pseudomonadati</taxon>
        <taxon>Pseudomonadota</taxon>
        <taxon>Alphaproteobacteria</taxon>
        <taxon>environmental samples</taxon>
    </lineage>
</organism>
<dbReference type="CDD" id="cd13602">
    <property type="entry name" value="PBP2_TRAP_BpDctp6_7"/>
    <property type="match status" value="1"/>
</dbReference>
<evidence type="ECO:0000313" key="3">
    <source>
        <dbReference type="EMBL" id="SBV98131.1"/>
    </source>
</evidence>
<feature type="signal peptide" evidence="2">
    <location>
        <begin position="1"/>
        <end position="24"/>
    </location>
</feature>
<proteinExistence type="predicted"/>
<dbReference type="AlphaFoldDB" id="A0A212JFD5"/>
<keyword evidence="1 2" id="KW-0732">Signal</keyword>
<evidence type="ECO:0000256" key="2">
    <source>
        <dbReference type="SAM" id="SignalP"/>
    </source>
</evidence>
<feature type="chain" id="PRO_5012916799" evidence="2">
    <location>
        <begin position="25"/>
        <end position="325"/>
    </location>
</feature>
<sequence length="325" mass="35445">MPSLRKMALAAAAASLFGAATAQAETWNMPTPYAEADFHTINVRQFAKDVEEATKGELKIVVHSAGSLVKHPEIKNAIRSNQVPAGEFFLSLLTNENPVFGVDSLPFLATDYDQAWKLWQASRPVVEKLLAKQRIKVLYAVAWPPQGFYSKFDVVTPGDLKGLKLRAYNPLQQKLAVELGMVPTQVEVPDIPQAFATGQVAAMMTSPSTGASSKAWDFVKYYYDVQAWLPKNVVAVNIKAFEALPKATQEAVLKAAAAAETRGWEMSKEETAKKTKILADNGMTVQKPSPELKAAFQAAGKVIVEDWTKQGGADAKAILDAYNKM</sequence>
<dbReference type="PANTHER" id="PTHR33376:SF4">
    <property type="entry name" value="SIALIC ACID-BINDING PERIPLASMIC PROTEIN SIAP"/>
    <property type="match status" value="1"/>
</dbReference>
<dbReference type="NCBIfam" id="NF037995">
    <property type="entry name" value="TRAP_S1"/>
    <property type="match status" value="1"/>
</dbReference>
<dbReference type="Pfam" id="PF03480">
    <property type="entry name" value="DctP"/>
    <property type="match status" value="1"/>
</dbReference>
<dbReference type="GO" id="GO:0055085">
    <property type="term" value="P:transmembrane transport"/>
    <property type="evidence" value="ECO:0007669"/>
    <property type="project" value="InterPro"/>
</dbReference>
<protein>
    <submittedName>
        <fullName evidence="3">TRAP transporter solute receptor protein</fullName>
    </submittedName>
</protein>
<evidence type="ECO:0000256" key="1">
    <source>
        <dbReference type="ARBA" id="ARBA00022729"/>
    </source>
</evidence>
<name>A0A212JFD5_9PROT</name>
<dbReference type="Gene3D" id="3.40.190.170">
    <property type="entry name" value="Bacterial extracellular solute-binding protein, family 7"/>
    <property type="match status" value="1"/>
</dbReference>
<gene>
    <name evidence="3" type="ORF">KL86APRO_10973</name>
</gene>